<dbReference type="EMBL" id="JBHSTZ010000015">
    <property type="protein sequence ID" value="MFC6380999.1"/>
    <property type="molecule type" value="Genomic_DNA"/>
</dbReference>
<reference evidence="2" key="1">
    <citation type="journal article" date="2019" name="Int. J. Syst. Evol. Microbiol.">
        <title>The Global Catalogue of Microorganisms (GCM) 10K type strain sequencing project: providing services to taxonomists for standard genome sequencing and annotation.</title>
        <authorList>
            <consortium name="The Broad Institute Genomics Platform"/>
            <consortium name="The Broad Institute Genome Sequencing Center for Infectious Disease"/>
            <person name="Wu L."/>
            <person name="Ma J."/>
        </authorList>
    </citation>
    <scope>NUCLEOTIDE SEQUENCE [LARGE SCALE GENOMIC DNA]</scope>
    <source>
        <strain evidence="2">CCM 2050</strain>
    </source>
</reference>
<organism evidence="1 2">
    <name type="scientific">Psychrobacter glacincola</name>
    <dbReference type="NCBI Taxonomy" id="56810"/>
    <lineage>
        <taxon>Bacteria</taxon>
        <taxon>Pseudomonadati</taxon>
        <taxon>Pseudomonadota</taxon>
        <taxon>Gammaproteobacteria</taxon>
        <taxon>Moraxellales</taxon>
        <taxon>Moraxellaceae</taxon>
        <taxon>Psychrobacter</taxon>
    </lineage>
</organism>
<keyword evidence="1" id="KW-0648">Protein biosynthesis</keyword>
<protein>
    <submittedName>
        <fullName evidence="1">Elongation factor P hydroxylase</fullName>
    </submittedName>
</protein>
<keyword evidence="2" id="KW-1185">Reference proteome</keyword>
<dbReference type="InterPro" id="IPR007411">
    <property type="entry name" value="EpmC"/>
</dbReference>
<evidence type="ECO:0000313" key="2">
    <source>
        <dbReference type="Proteomes" id="UP001596264"/>
    </source>
</evidence>
<sequence length="265" mass="29748">MISPTASPDFSSLLSSIEAKDFLQRLNELQSQKTNLNDPSSNVETDATLKKLSLQWQYLASNYLIHSSKGFIEPIKEGKVTQNTLTGITSQDELSFEDIEQALTDWLIELFNHLFISKQVILVRSTGEPEYFPAQDNQPARIEFAHGFFASALHECSHFFVAGKRRRQLPDFGYWYAADGRSAAQQQAFERVEVKPQAIECLLTLACGRPFQVSQDNLYADFDTSSSTFAQDVYQQAQTYITKPDTLPSDAKTLLQALLALCALS</sequence>
<proteinExistence type="predicted"/>
<accession>A0ABW1W4I2</accession>
<dbReference type="RefSeq" id="WP_227691858.1">
    <property type="nucleotide sequence ID" value="NZ_CAJGZK010000005.1"/>
</dbReference>
<gene>
    <name evidence="1" type="ORF">ACFP58_05890</name>
</gene>
<dbReference type="Pfam" id="PF04315">
    <property type="entry name" value="EpmC"/>
    <property type="match status" value="1"/>
</dbReference>
<dbReference type="Proteomes" id="UP001596264">
    <property type="component" value="Unassembled WGS sequence"/>
</dbReference>
<comment type="caution">
    <text evidence="1">The sequence shown here is derived from an EMBL/GenBank/DDBJ whole genome shotgun (WGS) entry which is preliminary data.</text>
</comment>
<evidence type="ECO:0000313" key="1">
    <source>
        <dbReference type="EMBL" id="MFC6380999.1"/>
    </source>
</evidence>
<keyword evidence="1" id="KW-0251">Elongation factor</keyword>
<dbReference type="GO" id="GO:0003746">
    <property type="term" value="F:translation elongation factor activity"/>
    <property type="evidence" value="ECO:0007669"/>
    <property type="project" value="UniProtKB-KW"/>
</dbReference>
<name>A0ABW1W4I2_9GAMM</name>